<dbReference type="Gene3D" id="3.30.565.10">
    <property type="entry name" value="Histidine kinase-like ATPase, C-terminal domain"/>
    <property type="match status" value="1"/>
</dbReference>
<gene>
    <name evidence="6" type="ORF">CDL18_13935</name>
</gene>
<evidence type="ECO:0000256" key="4">
    <source>
        <dbReference type="SAM" id="Phobius"/>
    </source>
</evidence>
<dbReference type="InterPro" id="IPR016120">
    <property type="entry name" value="Sig_transdc_His_kin_SpoOB"/>
</dbReference>
<organism evidence="6 7">
    <name type="scientific">Mediterraneibacter gnavus</name>
    <name type="common">Ruminococcus gnavus</name>
    <dbReference type="NCBI Taxonomy" id="33038"/>
    <lineage>
        <taxon>Bacteria</taxon>
        <taxon>Bacillati</taxon>
        <taxon>Bacillota</taxon>
        <taxon>Clostridia</taxon>
        <taxon>Lachnospirales</taxon>
        <taxon>Lachnospiraceae</taxon>
        <taxon>Mediterraneibacter</taxon>
    </lineage>
</organism>
<keyword evidence="2" id="KW-0808">Transferase</keyword>
<comment type="caution">
    <text evidence="6">The sequence shown here is derived from an EMBL/GenBank/DDBJ whole genome shotgun (WGS) entry which is preliminary data.</text>
</comment>
<dbReference type="Gene3D" id="1.10.287.130">
    <property type="match status" value="1"/>
</dbReference>
<dbReference type="SUPFAM" id="SSF55874">
    <property type="entry name" value="ATPase domain of HSP90 chaperone/DNA topoisomerase II/histidine kinase"/>
    <property type="match status" value="1"/>
</dbReference>
<keyword evidence="1" id="KW-0597">Phosphoprotein</keyword>
<dbReference type="EMBL" id="NIHM01000026">
    <property type="protein sequence ID" value="PLT52727.1"/>
    <property type="molecule type" value="Genomic_DNA"/>
</dbReference>
<dbReference type="Proteomes" id="UP000234849">
    <property type="component" value="Unassembled WGS sequence"/>
</dbReference>
<protein>
    <recommendedName>
        <fullName evidence="5">Sensor histidine kinase NatK-like C-terminal domain-containing protein</fullName>
    </recommendedName>
</protein>
<dbReference type="Pfam" id="PF14501">
    <property type="entry name" value="HATPase_c_5"/>
    <property type="match status" value="1"/>
</dbReference>
<evidence type="ECO:0000313" key="6">
    <source>
        <dbReference type="EMBL" id="PLT52727.1"/>
    </source>
</evidence>
<feature type="transmembrane region" description="Helical" evidence="4">
    <location>
        <begin position="37"/>
        <end position="57"/>
    </location>
</feature>
<evidence type="ECO:0000313" key="7">
    <source>
        <dbReference type="Proteomes" id="UP000234849"/>
    </source>
</evidence>
<evidence type="ECO:0000256" key="3">
    <source>
        <dbReference type="ARBA" id="ARBA00022777"/>
    </source>
</evidence>
<dbReference type="InterPro" id="IPR032834">
    <property type="entry name" value="NatK-like_C"/>
</dbReference>
<keyword evidence="4" id="KW-0472">Membrane</keyword>
<name>A0A2N5NES3_MEDGN</name>
<dbReference type="PANTHER" id="PTHR40448:SF1">
    <property type="entry name" value="TWO-COMPONENT SENSOR HISTIDINE KINASE"/>
    <property type="match status" value="1"/>
</dbReference>
<feature type="transmembrane region" description="Helical" evidence="4">
    <location>
        <begin position="178"/>
        <end position="202"/>
    </location>
</feature>
<feature type="transmembrane region" description="Helical" evidence="4">
    <location>
        <begin position="110"/>
        <end position="130"/>
    </location>
</feature>
<keyword evidence="3" id="KW-0418">Kinase</keyword>
<dbReference type="SUPFAM" id="SSF55890">
    <property type="entry name" value="Sporulation response regulatory protein Spo0B"/>
    <property type="match status" value="1"/>
</dbReference>
<sequence>MEISLYQIMFILENAARIYAVYRILGMFYEEQNKKKGYLNFVVYACCFLCVTLSAFVNNPSPLMAGGRMGYYSTDIHASDTGTLLMYVIEFIGILALTFFYERNVWKNSLISVGLFAVFRGAEAFVFQYLNETNRIVWHQIEKVALFRMVMSILVIYAIVFTLVGIQNIRKGVRKTFFYCVFVLLAPSGIGWFLIQILITAIYQVPMYYDKKMILLFGFCLWFFWVYDFIVRSLSDTYEKILLKKENQYYESQLKNMEQTAVTWKKLRHDLKNHFIVLKGMLDSGEEEKAKAYLDDFIQNEFGNKQEVQSGNTAIDSILNYKMMEAEQYSVVFDLDVQIPEQMAVSSQVMSVILGNALDNAIEAARETEERRVRVILQYTRGRLLIQISNPYRGELHLGTCGEYLTGKVEKEDHGFGLKSIRDTVEKAGGVMNIEGKEGMFILTVLLYGNTLAKS</sequence>
<feature type="transmembrane region" description="Helical" evidence="4">
    <location>
        <begin position="214"/>
        <end position="235"/>
    </location>
</feature>
<feature type="domain" description="Sensor histidine kinase NatK-like C-terminal" evidence="5">
    <location>
        <begin position="350"/>
        <end position="447"/>
    </location>
</feature>
<dbReference type="PANTHER" id="PTHR40448">
    <property type="entry name" value="TWO-COMPONENT SENSOR HISTIDINE KINASE"/>
    <property type="match status" value="1"/>
</dbReference>
<dbReference type="GO" id="GO:0000155">
    <property type="term" value="F:phosphorelay sensor kinase activity"/>
    <property type="evidence" value="ECO:0007669"/>
    <property type="project" value="InterPro"/>
</dbReference>
<evidence type="ECO:0000256" key="2">
    <source>
        <dbReference type="ARBA" id="ARBA00022679"/>
    </source>
</evidence>
<dbReference type="GO" id="GO:0042802">
    <property type="term" value="F:identical protein binding"/>
    <property type="evidence" value="ECO:0007669"/>
    <property type="project" value="TreeGrafter"/>
</dbReference>
<proteinExistence type="predicted"/>
<keyword evidence="4" id="KW-0812">Transmembrane</keyword>
<feature type="transmembrane region" description="Helical" evidence="4">
    <location>
        <begin position="145"/>
        <end position="166"/>
    </location>
</feature>
<reference evidence="6 7" key="1">
    <citation type="journal article" date="2017" name="Genome Med.">
        <title>A novel Ruminococcus gnavus clade enriched in inflammatory bowel disease patients.</title>
        <authorList>
            <person name="Hall A.B."/>
            <person name="Yassour M."/>
            <person name="Sauk J."/>
            <person name="Garner A."/>
            <person name="Jiang X."/>
            <person name="Arthur T."/>
            <person name="Lagoudas G.K."/>
            <person name="Vatanen T."/>
            <person name="Fornelos N."/>
            <person name="Wilson R."/>
            <person name="Bertha M."/>
            <person name="Cohen M."/>
            <person name="Garber J."/>
            <person name="Khalili H."/>
            <person name="Gevers D."/>
            <person name="Ananthakrishnan A.N."/>
            <person name="Kugathasan S."/>
            <person name="Lander E.S."/>
            <person name="Blainey P."/>
            <person name="Vlamakis H."/>
            <person name="Xavier R.J."/>
            <person name="Huttenhower C."/>
        </authorList>
    </citation>
    <scope>NUCLEOTIDE SEQUENCE [LARGE SCALE GENOMIC DNA]</scope>
    <source>
        <strain evidence="6 7">RJX1118</strain>
    </source>
</reference>
<keyword evidence="4" id="KW-1133">Transmembrane helix</keyword>
<feature type="transmembrane region" description="Helical" evidence="4">
    <location>
        <begin position="84"/>
        <end position="101"/>
    </location>
</feature>
<accession>A0A2N5NES3</accession>
<evidence type="ECO:0000259" key="5">
    <source>
        <dbReference type="Pfam" id="PF14501"/>
    </source>
</evidence>
<dbReference type="AlphaFoldDB" id="A0A2N5NES3"/>
<dbReference type="InterPro" id="IPR036890">
    <property type="entry name" value="HATPase_C_sf"/>
</dbReference>
<dbReference type="CDD" id="cd16935">
    <property type="entry name" value="HATPase_AgrC-ComD-like"/>
    <property type="match status" value="1"/>
</dbReference>
<dbReference type="RefSeq" id="WP_101880215.1">
    <property type="nucleotide sequence ID" value="NZ_NIHM01000026.1"/>
</dbReference>
<evidence type="ECO:0000256" key="1">
    <source>
        <dbReference type="ARBA" id="ARBA00022553"/>
    </source>
</evidence>